<evidence type="ECO:0000259" key="1">
    <source>
        <dbReference type="Pfam" id="PF03217"/>
    </source>
</evidence>
<dbReference type="AlphaFoldDB" id="A0A0K2LES9"/>
<accession>A0A0K2LES9</accession>
<dbReference type="RefSeq" id="WP_041500213.1">
    <property type="nucleotide sequence ID" value="NZ_BJDV01000003.1"/>
</dbReference>
<reference evidence="2 3" key="1">
    <citation type="submission" date="2015-08" db="EMBL/GenBank/DDBJ databases">
        <title>Genomic sequence of Lactobacillus heilongjiangensis DSM 28069, isolated from Chinese traditional pickle.</title>
        <authorList>
            <person name="Jiang X."/>
            <person name="Zheng B."/>
            <person name="Cheng H."/>
        </authorList>
    </citation>
    <scope>NUCLEOTIDE SEQUENCE [LARGE SCALE GENOMIC DNA]</scope>
    <source>
        <strain evidence="2 3">DSM 28069</strain>
    </source>
</reference>
<dbReference type="KEGG" id="lhi:JP39_10815"/>
<dbReference type="EMBL" id="CP012559">
    <property type="protein sequence ID" value="ALB29804.1"/>
    <property type="molecule type" value="Genomic_DNA"/>
</dbReference>
<organism evidence="2 3">
    <name type="scientific">Companilactobacillus heilongjiangensis</name>
    <dbReference type="NCBI Taxonomy" id="1074467"/>
    <lineage>
        <taxon>Bacteria</taxon>
        <taxon>Bacillati</taxon>
        <taxon>Bacillota</taxon>
        <taxon>Bacilli</taxon>
        <taxon>Lactobacillales</taxon>
        <taxon>Lactobacillaceae</taxon>
        <taxon>Companilactobacillus</taxon>
    </lineage>
</organism>
<keyword evidence="3" id="KW-1185">Reference proteome</keyword>
<dbReference type="Proteomes" id="UP000061546">
    <property type="component" value="Chromosome"/>
</dbReference>
<dbReference type="STRING" id="1074467.JP39_10815"/>
<evidence type="ECO:0000313" key="2">
    <source>
        <dbReference type="EMBL" id="ALB29804.1"/>
    </source>
</evidence>
<dbReference type="Pfam" id="PF03217">
    <property type="entry name" value="SlpA"/>
    <property type="match status" value="1"/>
</dbReference>
<dbReference type="OrthoDB" id="2288009at2"/>
<name>A0A0K2LES9_9LACO</name>
<protein>
    <recommendedName>
        <fullName evidence="1">S-layer protein C-terminal domain-containing protein</fullName>
    </recommendedName>
</protein>
<dbReference type="InterPro" id="IPR024968">
    <property type="entry name" value="SlpA_C_lactobacillus"/>
</dbReference>
<sequence length="201" mass="21841">MKLTRSAALIAALAVASVGGLLVTQHDAKASTVATTITKGPAWLYTSEGKMITDRALAPNTKWAVGKTITINGEKLYQVATNEYLKASDSSLSGSNVQTQQPAQTALIGTVTTHGGTLTISKRLDDLSDNILPEGSQWQIGKYVINRLGKKYVQVSGDDYVPISHMKFNKALPEPTSDPNLYYYWQMDPKLNPGYTPNTDY</sequence>
<gene>
    <name evidence="2" type="ORF">JP39_10815</name>
</gene>
<feature type="domain" description="S-layer protein C-terminal" evidence="1">
    <location>
        <begin position="29"/>
        <end position="88"/>
    </location>
</feature>
<proteinExistence type="predicted"/>
<evidence type="ECO:0000313" key="3">
    <source>
        <dbReference type="Proteomes" id="UP000061546"/>
    </source>
</evidence>